<dbReference type="EC" id="1.3.98.3" evidence="5"/>
<evidence type="ECO:0000256" key="4">
    <source>
        <dbReference type="ARBA" id="ARBA00011245"/>
    </source>
</evidence>
<feature type="binding site" evidence="18">
    <location>
        <position position="141"/>
    </location>
    <ligand>
        <name>S-adenosyl-L-methionine</name>
        <dbReference type="ChEBI" id="CHEBI:59789"/>
        <label>1</label>
    </ligand>
</feature>
<keyword evidence="7 19" id="KW-0004">4Fe-4S</keyword>
<dbReference type="SFLD" id="SFLDS00029">
    <property type="entry name" value="Radical_SAM"/>
    <property type="match status" value="1"/>
</dbReference>
<feature type="binding site" evidence="18">
    <location>
        <position position="168"/>
    </location>
    <ligand>
        <name>S-adenosyl-L-methionine</name>
        <dbReference type="ChEBI" id="CHEBI:59789"/>
        <label>2</label>
    </ligand>
</feature>
<comment type="function">
    <text evidence="15">Involved in the heme biosynthesis. Catalyzes the anaerobic oxidative decarboxylation of propionate groups of rings A and B of coproporphyrinogen III to yield the vinyl groups in protoporphyrinogen IX.</text>
</comment>
<evidence type="ECO:0000256" key="3">
    <source>
        <dbReference type="ARBA" id="ARBA00005493"/>
    </source>
</evidence>
<dbReference type="NCBIfam" id="TIGR00538">
    <property type="entry name" value="hemN"/>
    <property type="match status" value="1"/>
</dbReference>
<dbReference type="InterPro" id="IPR010723">
    <property type="entry name" value="HemN_C"/>
</dbReference>
<dbReference type="SUPFAM" id="SSF102114">
    <property type="entry name" value="Radical SAM enzymes"/>
    <property type="match status" value="1"/>
</dbReference>
<dbReference type="Pfam" id="PF04055">
    <property type="entry name" value="Radical_SAM"/>
    <property type="match status" value="1"/>
</dbReference>
<dbReference type="AlphaFoldDB" id="A0A7C5L544"/>
<proteinExistence type="inferred from homology"/>
<evidence type="ECO:0000256" key="16">
    <source>
        <dbReference type="ARBA" id="ARBA00030263"/>
    </source>
</evidence>
<keyword evidence="14" id="KW-0627">Porphyrin biosynthesis</keyword>
<comment type="caution">
    <text evidence="21">The sequence shown here is derived from an EMBL/GenBank/DDBJ whole genome shotgun (WGS) entry which is preliminary data.</text>
</comment>
<feature type="binding site" evidence="18">
    <location>
        <position position="51"/>
    </location>
    <ligand>
        <name>S-adenosyl-L-methionine</name>
        <dbReference type="ChEBI" id="CHEBI:59789"/>
        <label>1</label>
    </ligand>
</feature>
<evidence type="ECO:0000256" key="15">
    <source>
        <dbReference type="ARBA" id="ARBA00024295"/>
    </source>
</evidence>
<comment type="catalytic activity">
    <reaction evidence="17">
        <text>coproporphyrinogen III + 2 S-adenosyl-L-methionine = protoporphyrinogen IX + 2 5'-deoxyadenosine + 2 L-methionine + 2 CO2</text>
        <dbReference type="Rhea" id="RHEA:15425"/>
        <dbReference type="ChEBI" id="CHEBI:16526"/>
        <dbReference type="ChEBI" id="CHEBI:17319"/>
        <dbReference type="ChEBI" id="CHEBI:57307"/>
        <dbReference type="ChEBI" id="CHEBI:57309"/>
        <dbReference type="ChEBI" id="CHEBI:57844"/>
        <dbReference type="ChEBI" id="CHEBI:59789"/>
        <dbReference type="EC" id="1.3.98.3"/>
    </reaction>
</comment>
<dbReference type="PIRSF" id="PIRSF000167">
    <property type="entry name" value="HemN"/>
    <property type="match status" value="1"/>
</dbReference>
<dbReference type="UniPathway" id="UPA00251">
    <property type="reaction ID" value="UER00323"/>
</dbReference>
<dbReference type="SFLD" id="SFLDG01082">
    <property type="entry name" value="B12-binding_domain_containing"/>
    <property type="match status" value="1"/>
</dbReference>
<feature type="binding site" evidence="18">
    <location>
        <position position="205"/>
    </location>
    <ligand>
        <name>S-adenosyl-L-methionine</name>
        <dbReference type="ChEBI" id="CHEBI:59789"/>
        <label>2</label>
    </ligand>
</feature>
<dbReference type="EMBL" id="DRNB01000081">
    <property type="protein sequence ID" value="HHJ63711.1"/>
    <property type="molecule type" value="Genomic_DNA"/>
</dbReference>
<dbReference type="FunFam" id="1.10.10.920:FF:000001">
    <property type="entry name" value="Coproporphyrinogen-III oxidase"/>
    <property type="match status" value="1"/>
</dbReference>
<comment type="pathway">
    <text evidence="2">Porphyrin-containing compound metabolism; protoporphyrin-IX biosynthesis; protoporphyrinogen-IX from coproporphyrinogen-III (AdoMet route): step 1/1.</text>
</comment>
<feature type="binding site" evidence="18">
    <location>
        <position position="239"/>
    </location>
    <ligand>
        <name>S-adenosyl-L-methionine</name>
        <dbReference type="ChEBI" id="CHEBI:59789"/>
        <label>2</label>
    </ligand>
</feature>
<dbReference type="InterPro" id="IPR058240">
    <property type="entry name" value="rSAM_sf"/>
</dbReference>
<comment type="subcellular location">
    <subcellularLocation>
        <location evidence="1">Cytoplasm</location>
    </subcellularLocation>
</comment>
<keyword evidence="13 19" id="KW-0411">Iron-sulfur</keyword>
<feature type="binding site" evidence="19">
    <location>
        <position position="64"/>
    </location>
    <ligand>
        <name>[4Fe-4S] cluster</name>
        <dbReference type="ChEBI" id="CHEBI:49883"/>
        <note>4Fe-4S-S-AdoMet</note>
    </ligand>
</feature>
<keyword evidence="11 21" id="KW-0560">Oxidoreductase</keyword>
<dbReference type="GO" id="GO:0004109">
    <property type="term" value="F:coproporphyrinogen oxidase activity"/>
    <property type="evidence" value="ECO:0007669"/>
    <property type="project" value="InterPro"/>
</dbReference>
<evidence type="ECO:0000256" key="19">
    <source>
        <dbReference type="PIRSR" id="PIRSR000167-2"/>
    </source>
</evidence>
<dbReference type="GO" id="GO:0051539">
    <property type="term" value="F:4 iron, 4 sulfur cluster binding"/>
    <property type="evidence" value="ECO:0007669"/>
    <property type="project" value="UniProtKB-KW"/>
</dbReference>
<keyword evidence="9 18" id="KW-0949">S-adenosyl-L-methionine</keyword>
<evidence type="ECO:0000256" key="17">
    <source>
        <dbReference type="ARBA" id="ARBA00048321"/>
    </source>
</evidence>
<keyword evidence="10 19" id="KW-0479">Metal-binding</keyword>
<dbReference type="Pfam" id="PF06969">
    <property type="entry name" value="HemN_C"/>
    <property type="match status" value="1"/>
</dbReference>
<dbReference type="FunFam" id="3.80.30.20:FF:000012">
    <property type="entry name" value="Coproporphyrinogen-III oxidase"/>
    <property type="match status" value="1"/>
</dbReference>
<dbReference type="GO" id="GO:0006782">
    <property type="term" value="P:protoporphyrinogen IX biosynthetic process"/>
    <property type="evidence" value="ECO:0007669"/>
    <property type="project" value="UniProtKB-UniPathway"/>
</dbReference>
<dbReference type="PANTHER" id="PTHR13932:SF6">
    <property type="entry name" value="OXYGEN-INDEPENDENT COPROPORPHYRINOGEN III OXIDASE"/>
    <property type="match status" value="1"/>
</dbReference>
<comment type="cofactor">
    <cofactor evidence="19">
        <name>[4Fe-4S] cluster</name>
        <dbReference type="ChEBI" id="CHEBI:49883"/>
    </cofactor>
    <text evidence="19">Binds 1 [4Fe-4S] cluster. The cluster is coordinated with 3 cysteines and an exchangeable S-adenosyl-L-methionine.</text>
</comment>
<feature type="binding site" evidence="18">
    <location>
        <position position="325"/>
    </location>
    <ligand>
        <name>S-adenosyl-L-methionine</name>
        <dbReference type="ChEBI" id="CHEBI:59789"/>
        <label>1</label>
    </ligand>
</feature>
<dbReference type="GO" id="GO:0046872">
    <property type="term" value="F:metal ion binding"/>
    <property type="evidence" value="ECO:0007669"/>
    <property type="project" value="UniProtKB-KW"/>
</dbReference>
<evidence type="ECO:0000256" key="10">
    <source>
        <dbReference type="ARBA" id="ARBA00022723"/>
    </source>
</evidence>
<dbReference type="InterPro" id="IPR013785">
    <property type="entry name" value="Aldolase_TIM"/>
</dbReference>
<feature type="binding site" evidence="18">
    <location>
        <position position="108"/>
    </location>
    <ligand>
        <name>S-adenosyl-L-methionine</name>
        <dbReference type="ChEBI" id="CHEBI:59789"/>
        <label>1</label>
    </ligand>
</feature>
<keyword evidence="8" id="KW-0963">Cytoplasm</keyword>
<feature type="non-terminal residue" evidence="21">
    <location>
        <position position="1"/>
    </location>
</feature>
<sequence>FDRALVKKYDRPGPRYTSYPPATEFTEEVGEEDYRRKLVESNARKTPLSLYFHIPFCESGCYYCGCNIIISHRKGIEVPYLQRVYREMDMLTELIDESREVVQLHWGGGTPNYLTPEEIEEFMGEIRKRFPFSQDAEVSIEIDPRFATDHQLRVIRDVGFNRISMGLQDLDEKVQKAINRIQPYSLMVEVMGKLRELGFHSVNIDLIYGLPHQTRSSFEKTVEKVIELDPDRIAVYSFAYVPWVKPIQKRIDPKALPSPEEKLSILEMVVERFQDAGYVYIGMDHFAKPDDELAVAQRRGELWRNFQGYTTRKGVELIGIGATSIGMLQDSYFQNYKTLREYNVAVDEGKLPVFRGFLLKEDDFVRREVIMDIMCNLGVSFRKIDDMFGIVFEDYFARELEELRELEEDGLIRVRDRRIEILPVGRMLIRNVAMVFDAYLRTKKELRFSKTI</sequence>
<dbReference type="Proteomes" id="UP000885792">
    <property type="component" value="Unassembled WGS sequence"/>
</dbReference>
<comment type="similarity">
    <text evidence="3">Belongs to the anaerobic coproporphyrinogen-III oxidase family.</text>
</comment>
<dbReference type="CDD" id="cd01335">
    <property type="entry name" value="Radical_SAM"/>
    <property type="match status" value="1"/>
</dbReference>
<dbReference type="InterPro" id="IPR006638">
    <property type="entry name" value="Elp3/MiaA/NifB-like_rSAM"/>
</dbReference>
<feature type="binding site" evidence="19">
    <location>
        <position position="57"/>
    </location>
    <ligand>
        <name>[4Fe-4S] cluster</name>
        <dbReference type="ChEBI" id="CHEBI:49883"/>
        <note>4Fe-4S-S-AdoMet</note>
    </ligand>
</feature>
<dbReference type="GO" id="GO:0051989">
    <property type="term" value="F:coproporphyrinogen dehydrogenase activity"/>
    <property type="evidence" value="ECO:0007669"/>
    <property type="project" value="UniProtKB-EC"/>
</dbReference>
<protein>
    <recommendedName>
        <fullName evidence="6">Oxygen-independent coproporphyrinogen III oxidase</fullName>
        <ecNumber evidence="5">1.3.98.3</ecNumber>
    </recommendedName>
    <alternativeName>
        <fullName evidence="16">Coproporphyrinogen III dehydrogenase</fullName>
    </alternativeName>
</protein>
<evidence type="ECO:0000256" key="7">
    <source>
        <dbReference type="ARBA" id="ARBA00022485"/>
    </source>
</evidence>
<evidence type="ECO:0000313" key="21">
    <source>
        <dbReference type="EMBL" id="HHJ63711.1"/>
    </source>
</evidence>
<dbReference type="Gene3D" id="1.10.10.920">
    <property type="match status" value="1"/>
</dbReference>
<accession>A0A7C5L544</accession>
<dbReference type="InterPro" id="IPR034505">
    <property type="entry name" value="Coproporphyrinogen-III_oxidase"/>
</dbReference>
<dbReference type="Gene3D" id="3.20.20.70">
    <property type="entry name" value="Aldolase class I"/>
    <property type="match status" value="1"/>
</dbReference>
<evidence type="ECO:0000256" key="11">
    <source>
        <dbReference type="ARBA" id="ARBA00023002"/>
    </source>
</evidence>
<organism evidence="21">
    <name type="scientific">Aquifex aeolicus</name>
    <dbReference type="NCBI Taxonomy" id="63363"/>
    <lineage>
        <taxon>Bacteria</taxon>
        <taxon>Pseudomonadati</taxon>
        <taxon>Aquificota</taxon>
        <taxon>Aquificia</taxon>
        <taxon>Aquificales</taxon>
        <taxon>Aquificaceae</taxon>
        <taxon>Aquifex</taxon>
    </lineage>
</organism>
<evidence type="ECO:0000256" key="8">
    <source>
        <dbReference type="ARBA" id="ARBA00022490"/>
    </source>
</evidence>
<evidence type="ECO:0000256" key="6">
    <source>
        <dbReference type="ARBA" id="ARBA00020156"/>
    </source>
</evidence>
<comment type="subunit">
    <text evidence="4">Monomer.</text>
</comment>
<evidence type="ECO:0000256" key="9">
    <source>
        <dbReference type="ARBA" id="ARBA00022691"/>
    </source>
</evidence>
<dbReference type="SMART" id="SM00729">
    <property type="entry name" value="Elp3"/>
    <property type="match status" value="1"/>
</dbReference>
<evidence type="ECO:0000256" key="13">
    <source>
        <dbReference type="ARBA" id="ARBA00023014"/>
    </source>
</evidence>
<evidence type="ECO:0000256" key="14">
    <source>
        <dbReference type="ARBA" id="ARBA00023244"/>
    </source>
</evidence>
<feature type="binding site" evidence="19">
    <location>
        <position position="61"/>
    </location>
    <ligand>
        <name>[4Fe-4S] cluster</name>
        <dbReference type="ChEBI" id="CHEBI:49883"/>
        <note>4Fe-4S-S-AdoMet</note>
    </ligand>
</feature>
<feature type="domain" description="Radical SAM core" evidence="20">
    <location>
        <begin position="42"/>
        <end position="276"/>
    </location>
</feature>
<feature type="binding site" evidence="18">
    <location>
        <position position="180"/>
    </location>
    <ligand>
        <name>S-adenosyl-L-methionine</name>
        <dbReference type="ChEBI" id="CHEBI:59789"/>
        <label>2</label>
    </ligand>
</feature>
<evidence type="ECO:0000256" key="18">
    <source>
        <dbReference type="PIRSR" id="PIRSR000167-1"/>
    </source>
</evidence>
<name>A0A7C5L544_AQUAO</name>
<dbReference type="PANTHER" id="PTHR13932">
    <property type="entry name" value="COPROPORPHYRINIGEN III OXIDASE"/>
    <property type="match status" value="1"/>
</dbReference>
<gene>
    <name evidence="21" type="primary">hemN</name>
    <name evidence="21" type="ORF">ENJ61_02280</name>
</gene>
<evidence type="ECO:0000256" key="1">
    <source>
        <dbReference type="ARBA" id="ARBA00004496"/>
    </source>
</evidence>
<dbReference type="PROSITE" id="PS51918">
    <property type="entry name" value="RADICAL_SAM"/>
    <property type="match status" value="1"/>
</dbReference>
<feature type="binding site" evidence="18">
    <location>
        <begin position="63"/>
        <end position="65"/>
    </location>
    <ligand>
        <name>S-adenosyl-L-methionine</name>
        <dbReference type="ChEBI" id="CHEBI:59789"/>
        <label>2</label>
    </ligand>
</feature>
<evidence type="ECO:0000256" key="12">
    <source>
        <dbReference type="ARBA" id="ARBA00023004"/>
    </source>
</evidence>
<feature type="binding site" evidence="18">
    <location>
        <begin position="109"/>
        <end position="110"/>
    </location>
    <ligand>
        <name>S-adenosyl-L-methionine</name>
        <dbReference type="ChEBI" id="CHEBI:59789"/>
        <label>2</label>
    </ligand>
</feature>
<dbReference type="GO" id="GO:0005737">
    <property type="term" value="C:cytoplasm"/>
    <property type="evidence" value="ECO:0007669"/>
    <property type="project" value="UniProtKB-SubCell"/>
</dbReference>
<keyword evidence="12 19" id="KW-0408">Iron</keyword>
<dbReference type="InterPro" id="IPR004558">
    <property type="entry name" value="Coprogen_oxidase_HemN"/>
</dbReference>
<evidence type="ECO:0000259" key="20">
    <source>
        <dbReference type="PROSITE" id="PS51918"/>
    </source>
</evidence>
<reference evidence="21" key="1">
    <citation type="journal article" date="2020" name="mSystems">
        <title>Genome- and Community-Level Interaction Insights into Carbon Utilization and Element Cycling Functions of Hydrothermarchaeota in Hydrothermal Sediment.</title>
        <authorList>
            <person name="Zhou Z."/>
            <person name="Liu Y."/>
            <person name="Xu W."/>
            <person name="Pan J."/>
            <person name="Luo Z.H."/>
            <person name="Li M."/>
        </authorList>
    </citation>
    <scope>NUCLEOTIDE SEQUENCE [LARGE SCALE GENOMIC DNA]</scope>
    <source>
        <strain evidence="21">HyVt-501</strain>
    </source>
</reference>
<dbReference type="SFLD" id="SFLDG01065">
    <property type="entry name" value="anaerobic_coproporphyrinogen-I"/>
    <property type="match status" value="1"/>
</dbReference>
<dbReference type="InterPro" id="IPR007197">
    <property type="entry name" value="rSAM"/>
</dbReference>
<evidence type="ECO:0000256" key="2">
    <source>
        <dbReference type="ARBA" id="ARBA00004785"/>
    </source>
</evidence>
<evidence type="ECO:0000256" key="5">
    <source>
        <dbReference type="ARBA" id="ARBA00011912"/>
    </source>
</evidence>